<dbReference type="Proteomes" id="UP001310386">
    <property type="component" value="Unassembled WGS sequence"/>
</dbReference>
<reference evidence="1" key="1">
    <citation type="submission" date="2023-12" db="EMBL/GenBank/DDBJ databases">
        <title>Fervidustalea candida gen. nov., sp. nov., a novel member of the family Paenibacillaceae isolated from a geothermal area.</title>
        <authorList>
            <person name="Li W.-J."/>
            <person name="Jiao J.-Y."/>
            <person name="Chen Y."/>
        </authorList>
    </citation>
    <scope>NUCLEOTIDE SEQUENCE</scope>
    <source>
        <strain evidence="1">SYSU GA230002</strain>
    </source>
</reference>
<evidence type="ECO:0000313" key="2">
    <source>
        <dbReference type="Proteomes" id="UP001310386"/>
    </source>
</evidence>
<proteinExistence type="predicted"/>
<name>A0ABU5ZMU4_9BACL</name>
<evidence type="ECO:0000313" key="1">
    <source>
        <dbReference type="EMBL" id="MEB3103828.1"/>
    </source>
</evidence>
<dbReference type="Gene3D" id="1.20.120.1450">
    <property type="match status" value="1"/>
</dbReference>
<dbReference type="EMBL" id="JAYJLD010000052">
    <property type="protein sequence ID" value="MEB3103828.1"/>
    <property type="molecule type" value="Genomic_DNA"/>
</dbReference>
<dbReference type="RefSeq" id="WP_371755955.1">
    <property type="nucleotide sequence ID" value="NZ_JAYJLD010000052.1"/>
</dbReference>
<dbReference type="InterPro" id="IPR009920">
    <property type="entry name" value="HEPPP_synth_su1"/>
</dbReference>
<sequence length="285" mass="33460">MEYRIREMVLKYTDYDMIQSHTVLPEYPDLRTRLLYLFLDKETESKEHNELAALVTSLVQMGLDTHELVQNAAGDGSEPEAVRSKQLKVLAGDYFSGRFYQLLSQAGRIDMIFHLSQAICEVNRLKMNFYLLVKQLQMTAEEYIQHMVKINMELYLSMVRFVDDSRSTVWPEVLDDLTRCEVLAQEMKRARKLDSFAGSWGYWHIIQRAPEEEKRRLMDGPSDDSSFSELVSKYEILPQLSLKLEQQLNSLFDKIERFDSERIIRELRELGMSFMRHLTKPAVLP</sequence>
<protein>
    <submittedName>
        <fullName evidence="1">Heptaprenyl diphosphate synthase component 1</fullName>
    </submittedName>
</protein>
<accession>A0ABU5ZMU4</accession>
<dbReference type="Pfam" id="PF07307">
    <property type="entry name" value="HEPPP_synt_1"/>
    <property type="match status" value="1"/>
</dbReference>
<keyword evidence="2" id="KW-1185">Reference proteome</keyword>
<comment type="caution">
    <text evidence="1">The sequence shown here is derived from an EMBL/GenBank/DDBJ whole genome shotgun (WGS) entry which is preliminary data.</text>
</comment>
<organism evidence="1 2">
    <name type="scientific">Ferviditalea candida</name>
    <dbReference type="NCBI Taxonomy" id="3108399"/>
    <lineage>
        <taxon>Bacteria</taxon>
        <taxon>Bacillati</taxon>
        <taxon>Bacillota</taxon>
        <taxon>Bacilli</taxon>
        <taxon>Bacillales</taxon>
        <taxon>Paenibacillaceae</taxon>
        <taxon>Ferviditalea</taxon>
    </lineage>
</organism>
<gene>
    <name evidence="1" type="ORF">VF724_19610</name>
</gene>